<reference evidence="7" key="1">
    <citation type="journal article" date="2019" name="Int. J. Syst. Evol. Microbiol.">
        <title>The Global Catalogue of Microorganisms (GCM) 10K type strain sequencing project: providing services to taxonomists for standard genome sequencing and annotation.</title>
        <authorList>
            <consortium name="The Broad Institute Genomics Platform"/>
            <consortium name="The Broad Institute Genome Sequencing Center for Infectious Disease"/>
            <person name="Wu L."/>
            <person name="Ma J."/>
        </authorList>
    </citation>
    <scope>NUCLEOTIDE SEQUENCE [LARGE SCALE GENOMIC DNA]</scope>
    <source>
        <strain evidence="7">ZS-35-S2</strain>
    </source>
</reference>
<comment type="caution">
    <text evidence="6">The sequence shown here is derived from an EMBL/GenBank/DDBJ whole genome shotgun (WGS) entry which is preliminary data.</text>
</comment>
<dbReference type="Proteomes" id="UP001596203">
    <property type="component" value="Unassembled WGS sequence"/>
</dbReference>
<comment type="similarity">
    <text evidence="1 4">Belongs to the glycosyl hydrolase 43 family.</text>
</comment>
<dbReference type="Gene3D" id="2.115.10.20">
    <property type="entry name" value="Glycosyl hydrolase domain, family 43"/>
    <property type="match status" value="1"/>
</dbReference>
<dbReference type="InterPro" id="IPR013320">
    <property type="entry name" value="ConA-like_dom_sf"/>
</dbReference>
<dbReference type="PANTHER" id="PTHR42812">
    <property type="entry name" value="BETA-XYLOSIDASE"/>
    <property type="match status" value="1"/>
</dbReference>
<dbReference type="Gene3D" id="2.60.120.200">
    <property type="match status" value="1"/>
</dbReference>
<evidence type="ECO:0000313" key="7">
    <source>
        <dbReference type="Proteomes" id="UP001596203"/>
    </source>
</evidence>
<dbReference type="Pfam" id="PF17851">
    <property type="entry name" value="GH43_C2"/>
    <property type="match status" value="1"/>
</dbReference>
<dbReference type="PANTHER" id="PTHR42812:SF12">
    <property type="entry name" value="BETA-XYLOSIDASE-RELATED"/>
    <property type="match status" value="1"/>
</dbReference>
<evidence type="ECO:0000256" key="2">
    <source>
        <dbReference type="ARBA" id="ARBA00022801"/>
    </source>
</evidence>
<keyword evidence="2 4" id="KW-0378">Hydrolase</keyword>
<evidence type="ECO:0000259" key="5">
    <source>
        <dbReference type="Pfam" id="PF17851"/>
    </source>
</evidence>
<evidence type="ECO:0000313" key="6">
    <source>
        <dbReference type="EMBL" id="MFC6022879.1"/>
    </source>
</evidence>
<evidence type="ECO:0000256" key="3">
    <source>
        <dbReference type="ARBA" id="ARBA00023295"/>
    </source>
</evidence>
<name>A0ABW1KPW2_9ACTN</name>
<dbReference type="SUPFAM" id="SSF49899">
    <property type="entry name" value="Concanavalin A-like lectins/glucanases"/>
    <property type="match status" value="1"/>
</dbReference>
<evidence type="ECO:0000256" key="4">
    <source>
        <dbReference type="RuleBase" id="RU361187"/>
    </source>
</evidence>
<dbReference type="InterPro" id="IPR006710">
    <property type="entry name" value="Glyco_hydro_43"/>
</dbReference>
<dbReference type="Pfam" id="PF04616">
    <property type="entry name" value="Glyco_hydro_43"/>
    <property type="match status" value="1"/>
</dbReference>
<dbReference type="InterPro" id="IPR051795">
    <property type="entry name" value="Glycosyl_Hydrlase_43"/>
</dbReference>
<gene>
    <name evidence="6" type="ORF">ACFP2T_42835</name>
</gene>
<organism evidence="6 7">
    <name type="scientific">Plantactinospora solaniradicis</name>
    <dbReference type="NCBI Taxonomy" id="1723736"/>
    <lineage>
        <taxon>Bacteria</taxon>
        <taxon>Bacillati</taxon>
        <taxon>Actinomycetota</taxon>
        <taxon>Actinomycetes</taxon>
        <taxon>Micromonosporales</taxon>
        <taxon>Micromonosporaceae</taxon>
        <taxon>Plantactinospora</taxon>
    </lineage>
</organism>
<evidence type="ECO:0000256" key="1">
    <source>
        <dbReference type="ARBA" id="ARBA00009865"/>
    </source>
</evidence>
<dbReference type="RefSeq" id="WP_377432740.1">
    <property type="nucleotide sequence ID" value="NZ_JBHSPR010000069.1"/>
</dbReference>
<dbReference type="InterPro" id="IPR023296">
    <property type="entry name" value="Glyco_hydro_beta-prop_sf"/>
</dbReference>
<protein>
    <submittedName>
        <fullName evidence="6">Glycoside hydrolase family 43 protein</fullName>
    </submittedName>
</protein>
<dbReference type="SUPFAM" id="SSF75005">
    <property type="entry name" value="Arabinanase/levansucrase/invertase"/>
    <property type="match status" value="1"/>
</dbReference>
<keyword evidence="3 4" id="KW-0326">Glycosidase</keyword>
<feature type="domain" description="Beta-xylosidase C-terminal Concanavalin A-like" evidence="5">
    <location>
        <begin position="324"/>
        <end position="510"/>
    </location>
</feature>
<accession>A0ABW1KPW2</accession>
<dbReference type="EMBL" id="JBHSPR010000069">
    <property type="protein sequence ID" value="MFC6022879.1"/>
    <property type="molecule type" value="Genomic_DNA"/>
</dbReference>
<sequence length="524" mass="58692">MITNPILPGFHPDPSAIRVGTRYLIATSTFEWFPGISLHASTDLRTWRPIGSVLCRPDHLDLRGIPDSGGIWAPALSHHDGLYWVVFTIVRTMSGPHKDLDNYLVTAADPGGPWSDPIYLNSSGFDPSLFHGEDGRKYLVNVNWDHRGDRFSFGGVLLQEYDHRRHELVGEPAIIFRSDELMEGSHLFERDGWYYMMLAEGGTGYNHGIRLARSTALRGPYEIDPRPLLTSRDDPCSAIQKAGHGQLLTTPDGEHFIVHLGARPAMGRQGLRCPLGRETFLQPVHWDGDGWLRLVDGGHHPAEQIREIETVLPEPAPDLPPFDGPEWMSLRVPTDPSWADLGVRPGWLRLRGRESLDSLFHQSLLARRLSSLRCSIEVTVDVDPEHFTQSAGLVLYYNTTGYHYLAVTHDERWGRVVEVVSKVPGQTRERGRRPTGRGPVRLRADVNRLHLTFSVAQPDGRWEQIGPDLDLDALSDEIGPPLRFTGTMVGVCAQDLARRCLLADFAGFSVHAETDRDQRDHGAD</sequence>
<proteinExistence type="inferred from homology"/>
<dbReference type="CDD" id="cd09000">
    <property type="entry name" value="GH43_SXA-like"/>
    <property type="match status" value="1"/>
</dbReference>
<dbReference type="InterPro" id="IPR041542">
    <property type="entry name" value="GH43_C2"/>
</dbReference>
<dbReference type="GO" id="GO:0016787">
    <property type="term" value="F:hydrolase activity"/>
    <property type="evidence" value="ECO:0007669"/>
    <property type="project" value="UniProtKB-KW"/>
</dbReference>
<keyword evidence="7" id="KW-1185">Reference proteome</keyword>